<reference evidence="1 2" key="1">
    <citation type="submission" date="2017-05" db="EMBL/GenBank/DDBJ databases">
        <title>Genome of assembly of the Bengalese finch, Lonchura striata domestica.</title>
        <authorList>
            <person name="Colquitt B.M."/>
            <person name="Brainard M.S."/>
        </authorList>
    </citation>
    <scope>NUCLEOTIDE SEQUENCE [LARGE SCALE GENOMIC DNA]</scope>
    <source>
        <strain evidence="1">White83orange57</strain>
    </source>
</reference>
<dbReference type="Proteomes" id="UP000197619">
    <property type="component" value="Unassembled WGS sequence"/>
</dbReference>
<dbReference type="Gene3D" id="3.10.100.10">
    <property type="entry name" value="Mannose-Binding Protein A, subunit A"/>
    <property type="match status" value="1"/>
</dbReference>
<dbReference type="EMBL" id="MUZQ01000236">
    <property type="protein sequence ID" value="OWK54544.1"/>
    <property type="molecule type" value="Genomic_DNA"/>
</dbReference>
<evidence type="ECO:0000313" key="1">
    <source>
        <dbReference type="EMBL" id="OWK54544.1"/>
    </source>
</evidence>
<name>A0A218ULC8_9PASE</name>
<dbReference type="InterPro" id="IPR050828">
    <property type="entry name" value="C-type_lectin/matrix_domain"/>
</dbReference>
<protein>
    <submittedName>
        <fullName evidence="1">Uncharacterized protein</fullName>
    </submittedName>
</protein>
<proteinExistence type="predicted"/>
<dbReference type="PANTHER" id="PTHR45710:SF31">
    <property type="entry name" value="EARLY ACTIVATION ANTIGEN CD69"/>
    <property type="match status" value="1"/>
</dbReference>
<dbReference type="AlphaFoldDB" id="A0A218ULC8"/>
<dbReference type="STRING" id="299123.ENSLSDP00000001334"/>
<dbReference type="SUPFAM" id="SSF56436">
    <property type="entry name" value="C-type lectin-like"/>
    <property type="match status" value="1"/>
</dbReference>
<dbReference type="InterPro" id="IPR016186">
    <property type="entry name" value="C-type_lectin-like/link_sf"/>
</dbReference>
<evidence type="ECO:0000313" key="2">
    <source>
        <dbReference type="Proteomes" id="UP000197619"/>
    </source>
</evidence>
<keyword evidence="2" id="KW-1185">Reference proteome</keyword>
<gene>
    <name evidence="1" type="ORF">RLOC_00000828</name>
</gene>
<organism evidence="1 2">
    <name type="scientific">Lonchura striata</name>
    <name type="common">white-rumped munia</name>
    <dbReference type="NCBI Taxonomy" id="40157"/>
    <lineage>
        <taxon>Eukaryota</taxon>
        <taxon>Metazoa</taxon>
        <taxon>Chordata</taxon>
        <taxon>Craniata</taxon>
        <taxon>Vertebrata</taxon>
        <taxon>Euteleostomi</taxon>
        <taxon>Archelosauria</taxon>
        <taxon>Archosauria</taxon>
        <taxon>Dinosauria</taxon>
        <taxon>Saurischia</taxon>
        <taxon>Theropoda</taxon>
        <taxon>Coelurosauria</taxon>
        <taxon>Aves</taxon>
        <taxon>Neognathae</taxon>
        <taxon>Neoaves</taxon>
        <taxon>Telluraves</taxon>
        <taxon>Australaves</taxon>
        <taxon>Passeriformes</taxon>
        <taxon>Passeroidea</taxon>
        <taxon>Estrildidae</taxon>
        <taxon>Estrildinae</taxon>
        <taxon>Lonchura</taxon>
    </lineage>
</organism>
<dbReference type="PANTHER" id="PTHR45710">
    <property type="entry name" value="C-TYPE LECTIN DOMAIN-CONTAINING PROTEIN 180"/>
    <property type="match status" value="1"/>
</dbReference>
<dbReference type="InterPro" id="IPR016187">
    <property type="entry name" value="CTDL_fold"/>
</dbReference>
<accession>A0A218ULC8</accession>
<sequence>MAYRRSCYFFSKEKKDWNFSQESCRAQGAHLLVISDTLEMVMVFFGFEDLPFPSRYLSDWHTSSAVTSAIF</sequence>
<comment type="caution">
    <text evidence="1">The sequence shown here is derived from an EMBL/GenBank/DDBJ whole genome shotgun (WGS) entry which is preliminary data.</text>
</comment>